<evidence type="ECO:0000256" key="21">
    <source>
        <dbReference type="SAM" id="Coils"/>
    </source>
</evidence>
<dbReference type="InterPro" id="IPR011009">
    <property type="entry name" value="Kinase-like_dom_sf"/>
</dbReference>
<keyword evidence="10 20" id="KW-0547">Nucleotide-binding</keyword>
<feature type="coiled-coil region" evidence="21">
    <location>
        <begin position="2152"/>
        <end position="2186"/>
    </location>
</feature>
<feature type="domain" description="FATC" evidence="25">
    <location>
        <begin position="2759"/>
        <end position="2791"/>
    </location>
</feature>
<dbReference type="InterPro" id="IPR036940">
    <property type="entry name" value="PI3/4_kinase_cat_sf"/>
</dbReference>
<dbReference type="PROSITE" id="PS00916">
    <property type="entry name" value="PI3_4_KINASE_2"/>
    <property type="match status" value="1"/>
</dbReference>
<dbReference type="InterPro" id="IPR003152">
    <property type="entry name" value="FATC_dom"/>
</dbReference>
<dbReference type="Proteomes" id="UP000053317">
    <property type="component" value="Unassembled WGS sequence"/>
</dbReference>
<evidence type="ECO:0000256" key="15">
    <source>
        <dbReference type="ARBA" id="ARBA00022895"/>
    </source>
</evidence>
<dbReference type="InterPro" id="IPR038980">
    <property type="entry name" value="ATM_plant"/>
</dbReference>
<evidence type="ECO:0000256" key="12">
    <source>
        <dbReference type="ARBA" id="ARBA00022777"/>
    </source>
</evidence>
<keyword evidence="7 20" id="KW-0158">Chromosome</keyword>
<comment type="subcellular location">
    <subcellularLocation>
        <location evidence="2 20">Chromosome</location>
        <location evidence="2 20">Telomere</location>
    </subcellularLocation>
    <subcellularLocation>
        <location evidence="1 20">Nucleus</location>
    </subcellularLocation>
</comment>
<dbReference type="GO" id="GO:0006325">
    <property type="term" value="P:chromatin organization"/>
    <property type="evidence" value="ECO:0007669"/>
    <property type="project" value="UniProtKB-KW"/>
</dbReference>
<dbReference type="GO" id="GO:0106310">
    <property type="term" value="F:protein serine kinase activity"/>
    <property type="evidence" value="ECO:0007669"/>
    <property type="project" value="RHEA"/>
</dbReference>
<dbReference type="PROSITE" id="PS00915">
    <property type="entry name" value="PI3_4_KINASE_1"/>
    <property type="match status" value="1"/>
</dbReference>
<evidence type="ECO:0000256" key="18">
    <source>
        <dbReference type="ARBA" id="ARBA00047899"/>
    </source>
</evidence>
<evidence type="ECO:0000256" key="4">
    <source>
        <dbReference type="ARBA" id="ARBA00011370"/>
    </source>
</evidence>
<dbReference type="PROSITE" id="PS51190">
    <property type="entry name" value="FATC"/>
    <property type="match status" value="1"/>
</dbReference>
<keyword evidence="9 20" id="KW-0808">Transferase</keyword>
<keyword evidence="11 20" id="KW-0227">DNA damage</keyword>
<dbReference type="Gene3D" id="1.10.1070.11">
    <property type="entry name" value="Phosphatidylinositol 3-/4-kinase, catalytic domain"/>
    <property type="match status" value="1"/>
</dbReference>
<keyword evidence="8 20" id="KW-0723">Serine/threonine-protein kinase</keyword>
<evidence type="ECO:0000256" key="22">
    <source>
        <dbReference type="SAM" id="MobiDB-lite"/>
    </source>
</evidence>
<dbReference type="Gene3D" id="3.30.1010.10">
    <property type="entry name" value="Phosphatidylinositol 3-kinase Catalytic Subunit, Chain A, domain 4"/>
    <property type="match status" value="1"/>
</dbReference>
<dbReference type="GO" id="GO:0004674">
    <property type="term" value="F:protein serine/threonine kinase activity"/>
    <property type="evidence" value="ECO:0007669"/>
    <property type="project" value="UniProtKB-KW"/>
</dbReference>
<evidence type="ECO:0000256" key="9">
    <source>
        <dbReference type="ARBA" id="ARBA00022679"/>
    </source>
</evidence>
<dbReference type="OrthoDB" id="381190at2759"/>
<evidence type="ECO:0000256" key="6">
    <source>
        <dbReference type="ARBA" id="ARBA00014619"/>
    </source>
</evidence>
<comment type="caution">
    <text evidence="26">The sequence shown here is derived from an EMBL/GenBank/DDBJ whole genome shotgun (WGS) entry which is preliminary data.</text>
</comment>
<dbReference type="GO" id="GO:0005524">
    <property type="term" value="F:ATP binding"/>
    <property type="evidence" value="ECO:0007669"/>
    <property type="project" value="UniProtKB-KW"/>
</dbReference>
<dbReference type="SUPFAM" id="SSF56112">
    <property type="entry name" value="Protein kinase-like (PK-like)"/>
    <property type="match status" value="1"/>
</dbReference>
<dbReference type="SMART" id="SM01343">
    <property type="entry name" value="FATC"/>
    <property type="match status" value="1"/>
</dbReference>
<dbReference type="GO" id="GO:0000781">
    <property type="term" value="C:chromosome, telomeric region"/>
    <property type="evidence" value="ECO:0007669"/>
    <property type="project" value="UniProtKB-SubCell"/>
</dbReference>
<dbReference type="PROSITE" id="PS50290">
    <property type="entry name" value="PI3_4_KINASE_3"/>
    <property type="match status" value="1"/>
</dbReference>
<evidence type="ECO:0000256" key="10">
    <source>
        <dbReference type="ARBA" id="ARBA00022741"/>
    </source>
</evidence>
<evidence type="ECO:0000256" key="11">
    <source>
        <dbReference type="ARBA" id="ARBA00022763"/>
    </source>
</evidence>
<dbReference type="Pfam" id="PF00454">
    <property type="entry name" value="PI3_PI4_kinase"/>
    <property type="match status" value="1"/>
</dbReference>
<evidence type="ECO:0000256" key="14">
    <source>
        <dbReference type="ARBA" id="ARBA00022853"/>
    </source>
</evidence>
<evidence type="ECO:0000256" key="2">
    <source>
        <dbReference type="ARBA" id="ARBA00004574"/>
    </source>
</evidence>
<keyword evidence="15 20" id="KW-0779">Telomere</keyword>
<organism evidence="26 27">
    <name type="scientific">Phaeomoniella chlamydospora</name>
    <name type="common">Phaeoacremonium chlamydosporum</name>
    <dbReference type="NCBI Taxonomy" id="158046"/>
    <lineage>
        <taxon>Eukaryota</taxon>
        <taxon>Fungi</taxon>
        <taxon>Dikarya</taxon>
        <taxon>Ascomycota</taxon>
        <taxon>Pezizomycotina</taxon>
        <taxon>Eurotiomycetes</taxon>
        <taxon>Chaetothyriomycetidae</taxon>
        <taxon>Phaeomoniellales</taxon>
        <taxon>Phaeomoniellaceae</taxon>
        <taxon>Phaeomoniella</taxon>
    </lineage>
</organism>
<evidence type="ECO:0000313" key="27">
    <source>
        <dbReference type="Proteomes" id="UP000053317"/>
    </source>
</evidence>
<feature type="region of interest" description="Disordered" evidence="22">
    <location>
        <begin position="175"/>
        <end position="214"/>
    </location>
</feature>
<dbReference type="PROSITE" id="PS51189">
    <property type="entry name" value="FAT"/>
    <property type="match status" value="1"/>
</dbReference>
<keyword evidence="14 20" id="KW-0156">Chromatin regulator</keyword>
<dbReference type="InterPro" id="IPR018936">
    <property type="entry name" value="PI3/4_kinase_CS"/>
</dbReference>
<dbReference type="EMBL" id="LCWF01000087">
    <property type="protein sequence ID" value="KKY21167.1"/>
    <property type="molecule type" value="Genomic_DNA"/>
</dbReference>
<keyword evidence="12 20" id="KW-0418">Kinase</keyword>
<feature type="compositionally biased region" description="Acidic residues" evidence="22">
    <location>
        <begin position="709"/>
        <end position="719"/>
    </location>
</feature>
<feature type="compositionally biased region" description="Polar residues" evidence="22">
    <location>
        <begin position="175"/>
        <end position="190"/>
    </location>
</feature>
<dbReference type="SMART" id="SM01342">
    <property type="entry name" value="TAN"/>
    <property type="match status" value="1"/>
</dbReference>
<dbReference type="PANTHER" id="PTHR37079">
    <property type="entry name" value="SERINE/THREONINE-PROTEIN KINASE ATM"/>
    <property type="match status" value="1"/>
</dbReference>
<dbReference type="SMART" id="SM00146">
    <property type="entry name" value="PI3Kc"/>
    <property type="match status" value="1"/>
</dbReference>
<accession>A0A0G2EE39</accession>
<sequence length="2791" mass="313136">MGNLDIESALDRLSSDKSKERLDGLNGLERVLKNIKGRSNVQNINDEGSHRVFEALFRFVRVEKSSFVQSSTSKARTHGPRLSSAASVVRLAVEVANERITTKTVNAIIDHILDSLTAPGSSIFEILVEDYLRALSTLLLYAPHAEHLRTAKWLNLVDFLIDSISSAIEGLDVNPSGTPLGTPQPDSSQFLGRPASLSANGRRENRSASRHSASSTKNTLLCLSALFNHGSHPLMSRSATAGESMLELLLRLPATSESLTIAFSLLNKVLSVVITEDLGLFHRIVLATVKPIQRLWSIKATNLRDQLVITLSYAVELVDSNPLGEDLIAFRHSIHELYAAIFIEYQRRQERDMLQSDELVFEGSLYSNPIPQGFSPNFEITGALQKYMTVSLMATIVIHISETHKSEDLIHDLFAGGLSGPPVISDAAIYLFTTLMQENEGHPMASQEGKRDKILAWMNTSWSLCKSILKAFSRSFRLTKIGASYTDRTNMDRLAVHARPALLVNLLLTCANYPSSFVIHSSMPLATALIEALHIKERNQDLIQYVLRGVSQKLPSPKNQEVSTPTDYTLGGRTWDILVVNLLHQKVTSFSELWKSAVAQRSSYANQDLIRFVAVVSLTAFIVGHFVNASTVSETLIQAAHSLWVQLNDDINAMDISIKSTARETLLSMLCDIDALTERAQCSLHETLVKMMAIEASVLNDIAAQYTTDDQDDDPMELEDSTRSERRRGDEPALFSTSRFDLPFPSAPAQYASGQWLHLKLLHSFRLAGESLEVNDPDRLIKALLDSPLEILLTARPSVIYALNHCRSISRSIACALLKYLGEKCLQEYSWERSEAALCFCLEVMETFTPLWAIDEDDELYDVAYDIYSWVLDIGLSKSRVSDRVYLRISRMLGTVLNINSGFAKGDSEPSPRTHLLLLLRTGNNVMRFYSTPVILELFSHFVLSQHDRIFNDVIEHLPTDPDCVEGIKLRLFILTELACKWHTLLRRSMYHLFETPALIPTCTHHAHCCIVKICENLHVEDPQHLFVLFAPQILYTWLSDQKIDSIPFKIFEYRELSYLLSDVKNEVVAQAIMRDEVSTIDDISSHLREDPESLIIVSFPRVEAYCIARDIGMPRSQAGNSRSVESSLKKRLGSSTFSELMQTNFPLIIAMLILSMDTEDSFDKAVQRHPSSDYVENVSRILQTLGDIPPSATSTQQPSFRTKYVLDEITFACKRAQLDVATIWTPALLVYVVREIFGAIVPALGPFHTCGMIRRLRLVLALAGPTALTGYPLEMLLQAMRPFIVDFHCSEDAISIFRYLMQESKPYLQKHPSYFTGSILGTFASLLHFLDSKQDSTTQESHFRATLSNAQHFQSWLTAYAETYRPDIMSTTSWDTFKKLIFAASRMRLKGLAIKGSHEGNVVSGLLQDMKKGGRLLPLSTSEQVLMILSDAVEMPISIDDDMLQNDNEVLDAATVLLGSMSHLKLAPSFCHWIAKTVGRAFAATGKIIMPITYEKSNLKALPEGGTHSSQHILKTLNNLLFSSSLEHSGMAERTLQNLVSKLHGDEKKNTILDGLDVSISDALDWDPYICPPPPKPKPHPKSITDFSIRDANQTLENWASSFAVTLCLHSHHEPLLRCLTYILSEYKPLAVETFPYVIHTALIYWAETSMTTQRTELSEVFRVILGSKVKPDTPLIRLVLETIIYLRGQKMLGESTIADREKWLDIDFSDAANAAILCYMWEAALLLVEIHLSHTTKSSRSRRSSVNQIDEQMKSLHAIFENLQDPDSFYGITQQSSLASITSRLKFENEGFKSLSFQSAIFDAQMRLDSSPEPNDSSGLLESLNAANLQGLAYYLTTRSDSALVTANSQATYQAALSLRQWDLQPQKRGEGEGQYVFDILQRANQTGGLPGVKASLEPTLTACLRSLLNPQNSGKFKSRIVELAALTELSDILSQTTTGEMEVLWQRMKVRTGWMHTERIGLSKLLLDVREAVFATLSRRPSLAHALNISQNRALLYEIQNIRETMKIWNTHGALQGALNSAAYLSTLSNRLVVSGVDVVASAQLDLARVLWSHGEMASSIQVLRHVATRNDLHKQALPISRLEVLAEMGHHIAEARLEKPEEIQNKYLLPAIREIKNSPNGTVTGRVYHEFATFCDKQLQNPDDWDDFTRIEKLRTRKEKEVQDLEKMIKRAEGKQRDALKIHRTKAKQWFDLDDREYQRLKKIREGFIEKSLSNYLLALRACDAYDNDALRFVTLWLDQSANVMANSAVEAYIKQVPSRKFAPLMNQLSSRLLNEEADAFQRILFDLTVRICSEHPYHGMYQIFASSKSKGGRDEVALSRHAAANRVTEKLRETRAAGTLWIAIHNANISFVRFAVDRPDESKLRSGSKIQLSKIPSGGRMEQEIANSTTKIPPPIMKISLRADCDYSDMPRLVRFEPHVSIAGGVSAPKIVTMIASDGSRHKALFKGGNDDLRQDAIMEQVFEQVSNLLQGHRATRQRNLDIRTYKVLPLTANAGIIEFVQNTIPLHDYLLPAHQKYHPKDMKPSQCRKYIADAQNRSVETRVSTFKKVTDQFQPVMHYFFMERFIDPSDWFQKRLAYSRSTAAISILGHVLGLGDRHGHNILLDQQTGEVVHIDLGVAFEAGRVLPVPEVVPFRLTRDLVDGMGITGTEGVFRRCCNFTLEALRTDSDSIMTILDVLRYDPLYSWSVSPLRIKRMQESQQQAEAEDAAAQPPQQSIDPLASVTLNPKKDKDNINEPSEADRALTVVAKKLGKSLSVEATVNELIQAATDERNLAVLYCGWAAYA</sequence>
<dbReference type="Pfam" id="PF02260">
    <property type="entry name" value="FATC"/>
    <property type="match status" value="1"/>
</dbReference>
<evidence type="ECO:0000259" key="24">
    <source>
        <dbReference type="PROSITE" id="PS51189"/>
    </source>
</evidence>
<keyword evidence="27" id="KW-1185">Reference proteome</keyword>
<evidence type="ECO:0000256" key="1">
    <source>
        <dbReference type="ARBA" id="ARBA00004123"/>
    </source>
</evidence>
<dbReference type="GO" id="GO:0006281">
    <property type="term" value="P:DNA repair"/>
    <property type="evidence" value="ECO:0007669"/>
    <property type="project" value="InterPro"/>
</dbReference>
<dbReference type="FunFam" id="3.30.1010.10:FF:000019">
    <property type="entry name" value="Serine/threonine-protein kinase Tel1"/>
    <property type="match status" value="1"/>
</dbReference>
<evidence type="ECO:0000256" key="3">
    <source>
        <dbReference type="ARBA" id="ARBA00010769"/>
    </source>
</evidence>
<keyword evidence="16 20" id="KW-0539">Nucleus</keyword>
<evidence type="ECO:0000256" key="16">
    <source>
        <dbReference type="ARBA" id="ARBA00023242"/>
    </source>
</evidence>
<evidence type="ECO:0000256" key="19">
    <source>
        <dbReference type="ARBA" id="ARBA00048679"/>
    </source>
</evidence>
<dbReference type="InterPro" id="IPR021668">
    <property type="entry name" value="TAN"/>
</dbReference>
<evidence type="ECO:0000256" key="20">
    <source>
        <dbReference type="RuleBase" id="RU365027"/>
    </source>
</evidence>
<dbReference type="GO" id="GO:0035556">
    <property type="term" value="P:intracellular signal transduction"/>
    <property type="evidence" value="ECO:0007669"/>
    <property type="project" value="UniProtKB-ARBA"/>
</dbReference>
<reference evidence="26 27" key="1">
    <citation type="submission" date="2015-05" db="EMBL/GenBank/DDBJ databases">
        <title>Distinctive expansion of gene families associated with plant cell wall degradation and secondary metabolism in the genomes of grapevine trunk pathogens.</title>
        <authorList>
            <person name="Lawrence D.P."/>
            <person name="Travadon R."/>
            <person name="Rolshausen P.E."/>
            <person name="Baumgartner K."/>
        </authorList>
    </citation>
    <scope>NUCLEOTIDE SEQUENCE [LARGE SCALE GENOMIC DNA]</scope>
    <source>
        <strain evidence="26">UCRPC4</strain>
    </source>
</reference>
<evidence type="ECO:0000256" key="7">
    <source>
        <dbReference type="ARBA" id="ARBA00022454"/>
    </source>
</evidence>
<feature type="domain" description="FAT" evidence="24">
    <location>
        <begin position="1712"/>
        <end position="2314"/>
    </location>
</feature>
<protein>
    <recommendedName>
        <fullName evidence="6 20">Serine/threonine-protein kinase Tel1</fullName>
        <ecNumber evidence="5 20">2.7.11.1</ecNumber>
    </recommendedName>
</protein>
<evidence type="ECO:0000256" key="5">
    <source>
        <dbReference type="ARBA" id="ARBA00012513"/>
    </source>
</evidence>
<gene>
    <name evidence="26" type="ORF">UCRPC4_g03864</name>
</gene>
<dbReference type="GO" id="GO:0005634">
    <property type="term" value="C:nucleus"/>
    <property type="evidence" value="ECO:0007669"/>
    <property type="project" value="UniProtKB-SubCell"/>
</dbReference>
<feature type="region of interest" description="Disordered" evidence="22">
    <location>
        <begin position="708"/>
        <end position="732"/>
    </location>
</feature>
<proteinExistence type="inferred from homology"/>
<evidence type="ECO:0000256" key="17">
    <source>
        <dbReference type="ARBA" id="ARBA00025079"/>
    </source>
</evidence>
<dbReference type="InterPro" id="IPR044107">
    <property type="entry name" value="PIKKc_ATM"/>
</dbReference>
<dbReference type="PANTHER" id="PTHR37079:SF4">
    <property type="entry name" value="SERINE_THREONINE-PROTEIN KINASE ATM"/>
    <property type="match status" value="1"/>
</dbReference>
<feature type="compositionally biased region" description="Low complexity" evidence="22">
    <location>
        <begin position="2704"/>
        <end position="2722"/>
    </location>
</feature>
<evidence type="ECO:0000256" key="8">
    <source>
        <dbReference type="ARBA" id="ARBA00022527"/>
    </source>
</evidence>
<dbReference type="EC" id="2.7.11.1" evidence="5 20"/>
<dbReference type="Pfam" id="PF11640">
    <property type="entry name" value="TAN"/>
    <property type="match status" value="1"/>
</dbReference>
<evidence type="ECO:0000259" key="25">
    <source>
        <dbReference type="PROSITE" id="PS51190"/>
    </source>
</evidence>
<dbReference type="InterPro" id="IPR000403">
    <property type="entry name" value="PI3/4_kinase_cat_dom"/>
</dbReference>
<feature type="compositionally biased region" description="Basic and acidic residues" evidence="22">
    <location>
        <begin position="2733"/>
        <end position="2744"/>
    </location>
</feature>
<evidence type="ECO:0000313" key="26">
    <source>
        <dbReference type="EMBL" id="KKY21167.1"/>
    </source>
</evidence>
<name>A0A0G2EE39_PHACM</name>
<evidence type="ECO:0000259" key="23">
    <source>
        <dbReference type="PROSITE" id="PS50290"/>
    </source>
</evidence>
<dbReference type="InterPro" id="IPR014009">
    <property type="entry name" value="PIK_FAT"/>
</dbReference>
<comment type="subunit">
    <text evidence="4">Associates with DNA double-strand breaks.</text>
</comment>
<comment type="catalytic activity">
    <reaction evidence="19">
        <text>L-seryl-[protein] + ATP = O-phospho-L-seryl-[protein] + ADP + H(+)</text>
        <dbReference type="Rhea" id="RHEA:17989"/>
        <dbReference type="Rhea" id="RHEA-COMP:9863"/>
        <dbReference type="Rhea" id="RHEA-COMP:11604"/>
        <dbReference type="ChEBI" id="CHEBI:15378"/>
        <dbReference type="ChEBI" id="CHEBI:29999"/>
        <dbReference type="ChEBI" id="CHEBI:30616"/>
        <dbReference type="ChEBI" id="CHEBI:83421"/>
        <dbReference type="ChEBI" id="CHEBI:456216"/>
        <dbReference type="EC" id="2.7.11.1"/>
    </reaction>
</comment>
<comment type="function">
    <text evidence="17 20">Serine/threonine protein kinase which activates checkpoint signaling upon genotoxic stresses such as ionizing radiation (IR), ultraviolet light (UV), or DNA replication stalling, thereby acting as a DNA damage sensor. Recognizes the substrate consensus sequence [ST]-Q. Phosphorylates histone H2A to form H2AS128ph (gamma-H2A) at sites of DNA damage, involved in the regulation of DNA damage response mechanism. Required for the control of telomere length and genome stability.</text>
</comment>
<comment type="catalytic activity">
    <reaction evidence="18 20">
        <text>L-threonyl-[protein] + ATP = O-phospho-L-threonyl-[protein] + ADP + H(+)</text>
        <dbReference type="Rhea" id="RHEA:46608"/>
        <dbReference type="Rhea" id="RHEA-COMP:11060"/>
        <dbReference type="Rhea" id="RHEA-COMP:11605"/>
        <dbReference type="ChEBI" id="CHEBI:15378"/>
        <dbReference type="ChEBI" id="CHEBI:30013"/>
        <dbReference type="ChEBI" id="CHEBI:30616"/>
        <dbReference type="ChEBI" id="CHEBI:61977"/>
        <dbReference type="ChEBI" id="CHEBI:456216"/>
        <dbReference type="EC" id="2.7.11.1"/>
    </reaction>
</comment>
<comment type="similarity">
    <text evidence="3 20">Belongs to the PI3/PI4-kinase family. ATM subfamily.</text>
</comment>
<keyword evidence="21" id="KW-0175">Coiled coil</keyword>
<reference evidence="26 27" key="2">
    <citation type="submission" date="2015-05" db="EMBL/GenBank/DDBJ databases">
        <authorList>
            <person name="Morales-Cruz A."/>
            <person name="Amrine K.C."/>
            <person name="Cantu D."/>
        </authorList>
    </citation>
    <scope>NUCLEOTIDE SEQUENCE [LARGE SCALE GENOMIC DNA]</scope>
    <source>
        <strain evidence="26">UCRPC4</strain>
    </source>
</reference>
<feature type="compositionally biased region" description="Basic and acidic residues" evidence="22">
    <location>
        <begin position="720"/>
        <end position="731"/>
    </location>
</feature>
<dbReference type="CDD" id="cd05171">
    <property type="entry name" value="PIKKc_ATM"/>
    <property type="match status" value="1"/>
</dbReference>
<feature type="domain" description="PI3K/PI4K catalytic" evidence="23">
    <location>
        <begin position="2421"/>
        <end position="2731"/>
    </location>
</feature>
<keyword evidence="13 20" id="KW-0067">ATP-binding</keyword>
<evidence type="ECO:0000256" key="13">
    <source>
        <dbReference type="ARBA" id="ARBA00022840"/>
    </source>
</evidence>
<feature type="region of interest" description="Disordered" evidence="22">
    <location>
        <begin position="2703"/>
        <end position="2744"/>
    </location>
</feature>